<dbReference type="Gene3D" id="2.60.40.2860">
    <property type="match status" value="1"/>
</dbReference>
<reference evidence="11" key="1">
    <citation type="submission" date="2022-07" db="EMBL/GenBank/DDBJ databases">
        <title>Evaluation of T. orientalis genome assembly methods using nanopore sequencing and analysis of variation between genomes.</title>
        <authorList>
            <person name="Yam J."/>
            <person name="Micallef M.L."/>
            <person name="Liu M."/>
            <person name="Djordjevic S.P."/>
            <person name="Bogema D.R."/>
            <person name="Jenkins C."/>
        </authorList>
    </citation>
    <scope>NUCLEOTIDE SEQUENCE</scope>
    <source>
        <strain evidence="11">Fish Creek</strain>
    </source>
</reference>
<keyword evidence="7" id="KW-0325">Glycoprotein</keyword>
<gene>
    <name evidence="11" type="ORF">MACJ_000726</name>
</gene>
<evidence type="ECO:0000256" key="4">
    <source>
        <dbReference type="ARBA" id="ARBA00022729"/>
    </source>
</evidence>
<feature type="compositionally biased region" description="Low complexity" evidence="8">
    <location>
        <begin position="81"/>
        <end position="204"/>
    </location>
</feature>
<dbReference type="PROSITE" id="PS51701">
    <property type="entry name" value="6_CYS"/>
    <property type="match status" value="1"/>
</dbReference>
<sequence>MKLTTILYGIILCLAIENGKYYTLAAGEDSQTPPPVSNLLDESEDHPDGSHPSGEGLHGAPPLVPEVPKTSAGTTPVSSPASGDGKSTATTTSTGTTTVSSPASGDGKSTATTTSTGTTTVSSPASGDGKSTATTTSTGTTPVSSPASGDGKSTATTTSTGTTPVSSSSGDTVKPPASSSGTTVGPGGSASLSTGTTTTSSLVTPISSTGIDIVNLADPSKLKGNEKDKKIVKDGCNFYDKLDLGVKPFGEIKGDKTVCTVKLNEEFDAFLYACDGTSDPPRCPSEVKTEEGVVNIKTLFSQVTVTDESDKFVSKPNVSHVITGKANKPFSASCVCTKKDGIKETMELTSSFKQAGILGILGFLIVYLMK</sequence>
<evidence type="ECO:0000256" key="6">
    <source>
        <dbReference type="ARBA" id="ARBA00023157"/>
    </source>
</evidence>
<feature type="compositionally biased region" description="Polar residues" evidence="8">
    <location>
        <begin position="71"/>
        <end position="80"/>
    </location>
</feature>
<keyword evidence="3" id="KW-1003">Cell membrane</keyword>
<dbReference type="InterPro" id="IPR038160">
    <property type="entry name" value="6_CYS_dom_sf"/>
</dbReference>
<feature type="chain" id="PRO_5038021406" description="6-Cys domain-containing protein" evidence="9">
    <location>
        <begin position="16"/>
        <end position="370"/>
    </location>
</feature>
<evidence type="ECO:0000256" key="5">
    <source>
        <dbReference type="ARBA" id="ARBA00023136"/>
    </source>
</evidence>
<dbReference type="Proteomes" id="UP000244803">
    <property type="component" value="Chromosome 1"/>
</dbReference>
<dbReference type="AlphaFoldDB" id="A0A976QPY9"/>
<evidence type="ECO:0000259" key="10">
    <source>
        <dbReference type="PROSITE" id="PS51701"/>
    </source>
</evidence>
<evidence type="ECO:0000256" key="2">
    <source>
        <dbReference type="ARBA" id="ARBA00004241"/>
    </source>
</evidence>
<keyword evidence="5" id="KW-0472">Membrane</keyword>
<accession>A0A976QPY9</accession>
<feature type="region of interest" description="Disordered" evidence="8">
    <location>
        <begin position="27"/>
        <end position="204"/>
    </location>
</feature>
<proteinExistence type="predicted"/>
<dbReference type="InterPro" id="IPR010884">
    <property type="entry name" value="6_CYS_dom"/>
</dbReference>
<feature type="domain" description="6-Cys" evidence="10">
    <location>
        <begin position="232"/>
        <end position="370"/>
    </location>
</feature>
<keyword evidence="6" id="KW-1015">Disulfide bond</keyword>
<comment type="subcellular location">
    <subcellularLocation>
        <location evidence="1">Cell membrane</location>
    </subcellularLocation>
    <subcellularLocation>
        <location evidence="2">Cell surface</location>
    </subcellularLocation>
</comment>
<name>A0A976QPY9_THEOR</name>
<keyword evidence="4 9" id="KW-0732">Signal</keyword>
<evidence type="ECO:0000256" key="3">
    <source>
        <dbReference type="ARBA" id="ARBA00022475"/>
    </source>
</evidence>
<evidence type="ECO:0000313" key="11">
    <source>
        <dbReference type="EMBL" id="UKJ88282.1"/>
    </source>
</evidence>
<dbReference type="GO" id="GO:0009986">
    <property type="term" value="C:cell surface"/>
    <property type="evidence" value="ECO:0007669"/>
    <property type="project" value="UniProtKB-SubCell"/>
</dbReference>
<evidence type="ECO:0000313" key="12">
    <source>
        <dbReference type="Proteomes" id="UP000244803"/>
    </source>
</evidence>
<evidence type="ECO:0000256" key="7">
    <source>
        <dbReference type="ARBA" id="ARBA00023180"/>
    </source>
</evidence>
<protein>
    <recommendedName>
        <fullName evidence="10">6-Cys domain-containing protein</fullName>
    </recommendedName>
</protein>
<dbReference type="GO" id="GO:0005886">
    <property type="term" value="C:plasma membrane"/>
    <property type="evidence" value="ECO:0007669"/>
    <property type="project" value="UniProtKB-SubCell"/>
</dbReference>
<evidence type="ECO:0000256" key="1">
    <source>
        <dbReference type="ARBA" id="ARBA00004236"/>
    </source>
</evidence>
<evidence type="ECO:0000256" key="8">
    <source>
        <dbReference type="SAM" id="MobiDB-lite"/>
    </source>
</evidence>
<dbReference type="EMBL" id="CP056065">
    <property type="protein sequence ID" value="UKJ88282.1"/>
    <property type="molecule type" value="Genomic_DNA"/>
</dbReference>
<evidence type="ECO:0000256" key="9">
    <source>
        <dbReference type="SAM" id="SignalP"/>
    </source>
</evidence>
<feature type="signal peptide" evidence="9">
    <location>
        <begin position="1"/>
        <end position="15"/>
    </location>
</feature>
<organism evidence="11 12">
    <name type="scientific">Theileria orientalis</name>
    <dbReference type="NCBI Taxonomy" id="68886"/>
    <lineage>
        <taxon>Eukaryota</taxon>
        <taxon>Sar</taxon>
        <taxon>Alveolata</taxon>
        <taxon>Apicomplexa</taxon>
        <taxon>Aconoidasida</taxon>
        <taxon>Piroplasmida</taxon>
        <taxon>Theileriidae</taxon>
        <taxon>Theileria</taxon>
    </lineage>
</organism>
<dbReference type="OrthoDB" id="10575191at2759"/>